<name>A0A6C0DKD0_9ZZZZ</name>
<organism evidence="1">
    <name type="scientific">viral metagenome</name>
    <dbReference type="NCBI Taxonomy" id="1070528"/>
    <lineage>
        <taxon>unclassified sequences</taxon>
        <taxon>metagenomes</taxon>
        <taxon>organismal metagenomes</taxon>
    </lineage>
</organism>
<evidence type="ECO:0000313" key="1">
    <source>
        <dbReference type="EMBL" id="QHT16881.1"/>
    </source>
</evidence>
<reference evidence="1" key="1">
    <citation type="journal article" date="2020" name="Nature">
        <title>Giant virus diversity and host interactions through global metagenomics.</title>
        <authorList>
            <person name="Schulz F."/>
            <person name="Roux S."/>
            <person name="Paez-Espino D."/>
            <person name="Jungbluth S."/>
            <person name="Walsh D.A."/>
            <person name="Denef V.J."/>
            <person name="McMahon K.D."/>
            <person name="Konstantinidis K.T."/>
            <person name="Eloe-Fadrosh E.A."/>
            <person name="Kyrpides N.C."/>
            <person name="Woyke T."/>
        </authorList>
    </citation>
    <scope>NUCLEOTIDE SEQUENCE</scope>
    <source>
        <strain evidence="1">GVMAG-M-3300023174-207</strain>
    </source>
</reference>
<protein>
    <submittedName>
        <fullName evidence="1">Uncharacterized protein</fullName>
    </submittedName>
</protein>
<accession>A0A6C0DKD0</accession>
<proteinExistence type="predicted"/>
<sequence>MSIQYPKKERAGVNLVAYEVPHIYKDPPKSIFTRRKETVNISDVMYMARPDNDYGDPTRVNEGIQVFARGRNPMVQVDMGQGQGVKSPYKLEVVRPPMMPLETLVAISAPHIHQNYSAHTNPGSDYTFPMSIGDAVDRDQIKGIIHEDVTAGIMRTNPNLPLEFGPTVDFNKVKSNITENLEGIYQTNAGLQYIGVGDEAIRTKKADEKTIKDTLLKTLNTNFSSITIYDPKTNNSIDISANIRDKNYIAINAAKGKEIELLTRDGTPVKLKDYVYSVVNTNAGNPQIVIQVKQPDIFLDRNTPLYASRTNMVSTVGYNEDIFRNAKLSFNQNDKLSNFGSYEDRVSRPSNTVGMVPTASSIRKNRNLSSLSF</sequence>
<dbReference type="EMBL" id="MN739627">
    <property type="protein sequence ID" value="QHT16881.1"/>
    <property type="molecule type" value="Genomic_DNA"/>
</dbReference>
<dbReference type="AlphaFoldDB" id="A0A6C0DKD0"/>